<comment type="caution">
    <text evidence="1">The sequence shown here is derived from an EMBL/GenBank/DDBJ whole genome shotgun (WGS) entry which is preliminary data.</text>
</comment>
<gene>
    <name evidence="1" type="ORF">TPR58_11230</name>
</gene>
<dbReference type="EMBL" id="JBDIZK010000006">
    <property type="protein sequence ID" value="MEN3747741.1"/>
    <property type="molecule type" value="Genomic_DNA"/>
</dbReference>
<evidence type="ECO:0000313" key="2">
    <source>
        <dbReference type="Proteomes" id="UP001427805"/>
    </source>
</evidence>
<organism evidence="1 2">
    <name type="scientific">Sphingomonas rustica</name>
    <dbReference type="NCBI Taxonomy" id="3103142"/>
    <lineage>
        <taxon>Bacteria</taxon>
        <taxon>Pseudomonadati</taxon>
        <taxon>Pseudomonadota</taxon>
        <taxon>Alphaproteobacteria</taxon>
        <taxon>Sphingomonadales</taxon>
        <taxon>Sphingomonadaceae</taxon>
        <taxon>Sphingomonas</taxon>
    </lineage>
</organism>
<reference evidence="1 2" key="1">
    <citation type="submission" date="2024-05" db="EMBL/GenBank/DDBJ databases">
        <title>Sphingomonas sp. HF-S3 16S ribosomal RNA gene Genome sequencing and assembly.</title>
        <authorList>
            <person name="Lee H."/>
        </authorList>
    </citation>
    <scope>NUCLEOTIDE SEQUENCE [LARGE SCALE GENOMIC DNA]</scope>
    <source>
        <strain evidence="1 2">HF-S3</strain>
    </source>
</reference>
<dbReference type="Pfam" id="PF20333">
    <property type="entry name" value="DUF6628"/>
    <property type="match status" value="1"/>
</dbReference>
<dbReference type="InterPro" id="IPR046736">
    <property type="entry name" value="DUF6628"/>
</dbReference>
<name>A0ABV0BAK2_9SPHN</name>
<proteinExistence type="predicted"/>
<sequence>MTATSTLTTALPMLQPDDPGARLLLFGVRQMGAHGLSDACAAHAFVTAFGKWFQRPLLLLRALMTEMSAASARPIQIAPWCCARMTAAEAGILTVIGRVRTNPGAAGLLLADLTGLRDAASMLTTAHALSNAFADMGLPIPASPAISSTEA</sequence>
<protein>
    <submittedName>
        <fullName evidence="1">DUF6628 family protein</fullName>
    </submittedName>
</protein>
<evidence type="ECO:0000313" key="1">
    <source>
        <dbReference type="EMBL" id="MEN3747741.1"/>
    </source>
</evidence>
<dbReference type="Proteomes" id="UP001427805">
    <property type="component" value="Unassembled WGS sequence"/>
</dbReference>
<keyword evidence="2" id="KW-1185">Reference proteome</keyword>
<dbReference type="RefSeq" id="WP_346246749.1">
    <property type="nucleotide sequence ID" value="NZ_JBDIZK010000006.1"/>
</dbReference>
<accession>A0ABV0BAK2</accession>